<feature type="domain" description="ABC transmembrane type-1" evidence="10">
    <location>
        <begin position="19"/>
        <end position="318"/>
    </location>
</feature>
<dbReference type="Pfam" id="PF00005">
    <property type="entry name" value="ABC_tran"/>
    <property type="match status" value="1"/>
</dbReference>
<feature type="domain" description="ABC transporter" evidence="9">
    <location>
        <begin position="352"/>
        <end position="586"/>
    </location>
</feature>
<evidence type="ECO:0000256" key="7">
    <source>
        <dbReference type="ARBA" id="ARBA00023136"/>
    </source>
</evidence>
<dbReference type="PROSITE" id="PS50893">
    <property type="entry name" value="ABC_TRANSPORTER_2"/>
    <property type="match status" value="1"/>
</dbReference>
<dbReference type="Gene3D" id="1.20.1560.10">
    <property type="entry name" value="ABC transporter type 1, transmembrane domain"/>
    <property type="match status" value="1"/>
</dbReference>
<protein>
    <submittedName>
        <fullName evidence="11">Lipid A export permease/ATP-binding protein MsbA</fullName>
    </submittedName>
</protein>
<proteinExistence type="predicted"/>
<evidence type="ECO:0000256" key="5">
    <source>
        <dbReference type="ARBA" id="ARBA00022840"/>
    </source>
</evidence>
<dbReference type="PANTHER" id="PTHR24221:SF468">
    <property type="entry name" value="ABC TRANSPORTER"/>
    <property type="match status" value="1"/>
</dbReference>
<keyword evidence="6 8" id="KW-1133">Transmembrane helix</keyword>
<dbReference type="GO" id="GO:0005524">
    <property type="term" value="F:ATP binding"/>
    <property type="evidence" value="ECO:0007669"/>
    <property type="project" value="UniProtKB-KW"/>
</dbReference>
<evidence type="ECO:0000256" key="3">
    <source>
        <dbReference type="ARBA" id="ARBA00022692"/>
    </source>
</evidence>
<dbReference type="PANTHER" id="PTHR24221">
    <property type="entry name" value="ATP-BINDING CASSETTE SUB-FAMILY B"/>
    <property type="match status" value="1"/>
</dbReference>
<reference evidence="11" key="2">
    <citation type="journal article" date="2011" name="J. Bacteriol.">
        <title>Long-chain N-acyl amino acid synthases are linked to the putative PEP-CTERM/exosortase protein-sorting system in Gram-negative bacteria.</title>
        <authorList>
            <person name="Craig J.W."/>
            <person name="Cherry M.A."/>
            <person name="Brady S.F."/>
        </authorList>
    </citation>
    <scope>NUCLEOTIDE SEQUENCE</scope>
</reference>
<feature type="transmembrane region" description="Helical" evidence="8">
    <location>
        <begin position="17"/>
        <end position="34"/>
    </location>
</feature>
<keyword evidence="3 8" id="KW-0812">Transmembrane</keyword>
<dbReference type="Gene3D" id="3.40.50.300">
    <property type="entry name" value="P-loop containing nucleotide triphosphate hydrolases"/>
    <property type="match status" value="1"/>
</dbReference>
<dbReference type="SUPFAM" id="SSF52540">
    <property type="entry name" value="P-loop containing nucleoside triphosphate hydrolases"/>
    <property type="match status" value="1"/>
</dbReference>
<dbReference type="Pfam" id="PF00664">
    <property type="entry name" value="ABC_membrane"/>
    <property type="match status" value="1"/>
</dbReference>
<evidence type="ECO:0000256" key="1">
    <source>
        <dbReference type="ARBA" id="ARBA00004651"/>
    </source>
</evidence>
<dbReference type="GO" id="GO:0140359">
    <property type="term" value="F:ABC-type transporter activity"/>
    <property type="evidence" value="ECO:0007669"/>
    <property type="project" value="InterPro"/>
</dbReference>
<dbReference type="FunFam" id="3.40.50.300:FF:000287">
    <property type="entry name" value="Multidrug ABC transporter ATP-binding protein"/>
    <property type="match status" value="1"/>
</dbReference>
<dbReference type="AlphaFoldDB" id="G4WVV8"/>
<accession>G4WVV8</accession>
<feature type="transmembrane region" description="Helical" evidence="8">
    <location>
        <begin position="151"/>
        <end position="171"/>
    </location>
</feature>
<dbReference type="SMART" id="SM00382">
    <property type="entry name" value="AAA"/>
    <property type="match status" value="1"/>
</dbReference>
<keyword evidence="2" id="KW-0813">Transport</keyword>
<dbReference type="EMBL" id="JF429415">
    <property type="protein sequence ID" value="AEQ20560.1"/>
    <property type="molecule type" value="Genomic_DNA"/>
</dbReference>
<keyword evidence="5 11" id="KW-0067">ATP-binding</keyword>
<evidence type="ECO:0000256" key="8">
    <source>
        <dbReference type="SAM" id="Phobius"/>
    </source>
</evidence>
<reference evidence="11" key="1">
    <citation type="journal article" date="2004" name="Appl. Environ. Microbiol.">
        <title>Long-chain N-acyltyrosine synthases from environmental DNA.</title>
        <authorList>
            <person name="Brady S.F."/>
            <person name="Chao C.J."/>
            <person name="Clardy J."/>
        </authorList>
    </citation>
    <scope>NUCLEOTIDE SEQUENCE</scope>
</reference>
<evidence type="ECO:0000259" key="9">
    <source>
        <dbReference type="PROSITE" id="PS50893"/>
    </source>
</evidence>
<evidence type="ECO:0000313" key="11">
    <source>
        <dbReference type="EMBL" id="AEQ20560.1"/>
    </source>
</evidence>
<keyword evidence="7 8" id="KW-0472">Membrane</keyword>
<evidence type="ECO:0000256" key="4">
    <source>
        <dbReference type="ARBA" id="ARBA00022741"/>
    </source>
</evidence>
<dbReference type="InterPro" id="IPR003439">
    <property type="entry name" value="ABC_transporter-like_ATP-bd"/>
</dbReference>
<dbReference type="InterPro" id="IPR027417">
    <property type="entry name" value="P-loop_NTPase"/>
</dbReference>
<sequence>MNAHFQIRELWKPHSRALVAGVFAVIGETIAGLLEPWPLKIVLDNVLRSHPFKGWLNRVILLTAGTSKLNILIFATAAVLLIAAFGAVCSYAEKRTTTSVGEWVAHDLRRTLYSHIQRLSLAYHDQKRTGDLISRVTSDIDAIQSFVSSGLLGALVSSLTLVGMVGVMLYLNWRFTLIALSVAPVLFVVVYSYTRRIKKAAREVRKKEGEIVSVIEEVLSSIRVVKAFAREDYEQRRLEEQSLESVEMALRARSIKAKLSPLVEIIVACGTALVLWFGARMALDGSLHEGDLVVFVWYLGKMYKPMQELSKMTDTFSKAAVGYERIKEVLETDGQVLDLPNARPAPRFVGRIEFQDVTFGYEPRDPVLSNVRFTIQPGQTAALVGPTGAGKTTIISLIPRFYDPSGGRITIDGRDVRSFTQKSLRQQISFVLQETVLFHGPVWHNIAYGKPEAMRSEILRAAELANAHEFIEKMPEGYDTIVGERGVTLSGGQRQRIAIARAVIRNTPILILDEPSSGLDAVSEKLVFEALDRLMEGKTAIVIAHRLATIQRADVIFVVDGGRIVEHGRHEDLMRSAGLYAELHELQFHGFEAPQPIA</sequence>
<dbReference type="GO" id="GO:0016887">
    <property type="term" value="F:ATP hydrolysis activity"/>
    <property type="evidence" value="ECO:0007669"/>
    <property type="project" value="InterPro"/>
</dbReference>
<dbReference type="InterPro" id="IPR003593">
    <property type="entry name" value="AAA+_ATPase"/>
</dbReference>
<feature type="transmembrane region" description="Helical" evidence="8">
    <location>
        <begin position="177"/>
        <end position="194"/>
    </location>
</feature>
<evidence type="ECO:0000256" key="2">
    <source>
        <dbReference type="ARBA" id="ARBA00022448"/>
    </source>
</evidence>
<comment type="subcellular location">
    <subcellularLocation>
        <location evidence="1">Cell membrane</location>
        <topology evidence="1">Multi-pass membrane protein</topology>
    </subcellularLocation>
</comment>
<dbReference type="InterPro" id="IPR017871">
    <property type="entry name" value="ABC_transporter-like_CS"/>
</dbReference>
<dbReference type="InterPro" id="IPR036640">
    <property type="entry name" value="ABC1_TM_sf"/>
</dbReference>
<evidence type="ECO:0000259" key="10">
    <source>
        <dbReference type="PROSITE" id="PS50929"/>
    </source>
</evidence>
<dbReference type="PROSITE" id="PS50929">
    <property type="entry name" value="ABC_TM1F"/>
    <property type="match status" value="1"/>
</dbReference>
<name>G4WVV8_9BACT</name>
<dbReference type="PROSITE" id="PS00211">
    <property type="entry name" value="ABC_TRANSPORTER_1"/>
    <property type="match status" value="1"/>
</dbReference>
<feature type="transmembrane region" description="Helical" evidence="8">
    <location>
        <begin position="259"/>
        <end position="279"/>
    </location>
</feature>
<evidence type="ECO:0000256" key="6">
    <source>
        <dbReference type="ARBA" id="ARBA00022989"/>
    </source>
</evidence>
<dbReference type="CDD" id="cd18564">
    <property type="entry name" value="ABC_6TM_exporter_like"/>
    <property type="match status" value="1"/>
</dbReference>
<organism evidence="11">
    <name type="scientific">uncultured bacterium CSLD10</name>
    <dbReference type="NCBI Taxonomy" id="1091573"/>
    <lineage>
        <taxon>Bacteria</taxon>
        <taxon>environmental samples</taxon>
    </lineage>
</organism>
<feature type="transmembrane region" description="Helical" evidence="8">
    <location>
        <begin position="71"/>
        <end position="92"/>
    </location>
</feature>
<dbReference type="InterPro" id="IPR011527">
    <property type="entry name" value="ABC1_TM_dom"/>
</dbReference>
<dbReference type="GO" id="GO:0005886">
    <property type="term" value="C:plasma membrane"/>
    <property type="evidence" value="ECO:0007669"/>
    <property type="project" value="UniProtKB-SubCell"/>
</dbReference>
<dbReference type="SUPFAM" id="SSF90123">
    <property type="entry name" value="ABC transporter transmembrane region"/>
    <property type="match status" value="1"/>
</dbReference>
<dbReference type="GO" id="GO:0034040">
    <property type="term" value="F:ATPase-coupled lipid transmembrane transporter activity"/>
    <property type="evidence" value="ECO:0007669"/>
    <property type="project" value="TreeGrafter"/>
</dbReference>
<dbReference type="InterPro" id="IPR039421">
    <property type="entry name" value="Type_1_exporter"/>
</dbReference>
<keyword evidence="4" id="KW-0547">Nucleotide-binding</keyword>